<name>A0A699J929_TANCI</name>
<feature type="compositionally biased region" description="Polar residues" evidence="1">
    <location>
        <begin position="334"/>
        <end position="346"/>
    </location>
</feature>
<dbReference type="PANTHER" id="PTHR11439:SF521">
    <property type="entry name" value="RNA-DIRECTED DNA POLYMERASE"/>
    <property type="match status" value="1"/>
</dbReference>
<dbReference type="SUPFAM" id="SSF54928">
    <property type="entry name" value="RNA-binding domain, RBD"/>
    <property type="match status" value="1"/>
</dbReference>
<gene>
    <name evidence="2" type="ORF">Tci_591479</name>
</gene>
<protein>
    <submittedName>
        <fullName evidence="2">Zinc finger, CCHC-type</fullName>
    </submittedName>
</protein>
<dbReference type="Gene3D" id="3.30.70.330">
    <property type="match status" value="1"/>
</dbReference>
<reference evidence="2" key="1">
    <citation type="journal article" date="2019" name="Sci. Rep.">
        <title>Draft genome of Tanacetum cinerariifolium, the natural source of mosquito coil.</title>
        <authorList>
            <person name="Yamashiro T."/>
            <person name="Shiraishi A."/>
            <person name="Satake H."/>
            <person name="Nakayama K."/>
        </authorList>
    </citation>
    <scope>NUCLEOTIDE SEQUENCE</scope>
</reference>
<evidence type="ECO:0000313" key="2">
    <source>
        <dbReference type="EMBL" id="GFA19507.1"/>
    </source>
</evidence>
<dbReference type="AlphaFoldDB" id="A0A699J929"/>
<comment type="caution">
    <text evidence="2">The sequence shown here is derived from an EMBL/GenBank/DDBJ whole genome shotgun (WGS) entry which is preliminary data.</text>
</comment>
<dbReference type="InterPro" id="IPR035979">
    <property type="entry name" value="RBD_domain_sf"/>
</dbReference>
<dbReference type="PANTHER" id="PTHR11439">
    <property type="entry name" value="GAG-POL-RELATED RETROTRANSPOSON"/>
    <property type="match status" value="1"/>
</dbReference>
<accession>A0A699J929</accession>
<evidence type="ECO:0000256" key="1">
    <source>
        <dbReference type="SAM" id="MobiDB-lite"/>
    </source>
</evidence>
<dbReference type="CDD" id="cd09272">
    <property type="entry name" value="RNase_HI_RT_Ty1"/>
    <property type="match status" value="1"/>
</dbReference>
<organism evidence="2">
    <name type="scientific">Tanacetum cinerariifolium</name>
    <name type="common">Dalmatian daisy</name>
    <name type="synonym">Chrysanthemum cinerariifolium</name>
    <dbReference type="NCBI Taxonomy" id="118510"/>
    <lineage>
        <taxon>Eukaryota</taxon>
        <taxon>Viridiplantae</taxon>
        <taxon>Streptophyta</taxon>
        <taxon>Embryophyta</taxon>
        <taxon>Tracheophyta</taxon>
        <taxon>Spermatophyta</taxon>
        <taxon>Magnoliopsida</taxon>
        <taxon>eudicotyledons</taxon>
        <taxon>Gunneridae</taxon>
        <taxon>Pentapetalae</taxon>
        <taxon>asterids</taxon>
        <taxon>campanulids</taxon>
        <taxon>Asterales</taxon>
        <taxon>Asteraceae</taxon>
        <taxon>Asteroideae</taxon>
        <taxon>Anthemideae</taxon>
        <taxon>Anthemidinae</taxon>
        <taxon>Tanacetum</taxon>
    </lineage>
</organism>
<dbReference type="EMBL" id="BKCJ010383759">
    <property type="protein sequence ID" value="GFA19507.1"/>
    <property type="molecule type" value="Genomic_DNA"/>
</dbReference>
<proteinExistence type="predicted"/>
<feature type="region of interest" description="Disordered" evidence="1">
    <location>
        <begin position="326"/>
        <end position="346"/>
    </location>
</feature>
<dbReference type="GO" id="GO:0003676">
    <property type="term" value="F:nucleic acid binding"/>
    <property type="evidence" value="ECO:0007669"/>
    <property type="project" value="InterPro"/>
</dbReference>
<dbReference type="InterPro" id="IPR012677">
    <property type="entry name" value="Nucleotide-bd_a/b_plait_sf"/>
</dbReference>
<sequence length="346" mass="38137">MGITITQSHYIEKILKKFKCDDCCSINTSLDPTIKLIPNTGRAVDQLEYSRAISCLMYAMTSTRSDIAYAVRKLSRYTSNLSTHHWHAIIKVLKYLKKTMDYGFSYVGFPSVLKGSSDASWITNSEDHTSTNGWVFLLGGGAISCVSKKQNCITDSIIEAEFIALAAAGKEFETNGHTSLAHDGLGSAECTLVKVSLISPRQRCEGQGGHAAPCGVKGQRPLLRSRCQIDIQIINHSHTTYNSYTLPIKKQGFRVFETIRACGTFHTVQVLHPLAEKVSPKEEGGPQGCSKGYGFVRFGDNEKRTRAMTKINGTYCSSRPTRIGAVTPRKSPGYDQQQFGPQDTFV</sequence>